<organism evidence="1 2">
    <name type="scientific">Brassica napus</name>
    <name type="common">Rape</name>
    <dbReference type="NCBI Taxonomy" id="3708"/>
    <lineage>
        <taxon>Eukaryota</taxon>
        <taxon>Viridiplantae</taxon>
        <taxon>Streptophyta</taxon>
        <taxon>Embryophyta</taxon>
        <taxon>Tracheophyta</taxon>
        <taxon>Spermatophyta</taxon>
        <taxon>Magnoliopsida</taxon>
        <taxon>eudicotyledons</taxon>
        <taxon>Gunneridae</taxon>
        <taxon>Pentapetalae</taxon>
        <taxon>rosids</taxon>
        <taxon>malvids</taxon>
        <taxon>Brassicales</taxon>
        <taxon>Brassicaceae</taxon>
        <taxon>Brassiceae</taxon>
        <taxon>Brassica</taxon>
    </lineage>
</organism>
<reference evidence="1 2" key="1">
    <citation type="journal article" date="2014" name="Science">
        <title>Plant genetics. Early allopolyploid evolution in the post-Neolithic Brassica napus oilseed genome.</title>
        <authorList>
            <person name="Chalhoub B."/>
            <person name="Denoeud F."/>
            <person name="Liu S."/>
            <person name="Parkin I.A."/>
            <person name="Tang H."/>
            <person name="Wang X."/>
            <person name="Chiquet J."/>
            <person name="Belcram H."/>
            <person name="Tong C."/>
            <person name="Samans B."/>
            <person name="Correa M."/>
            <person name="Da Silva C."/>
            <person name="Just J."/>
            <person name="Falentin C."/>
            <person name="Koh C.S."/>
            <person name="Le Clainche I."/>
            <person name="Bernard M."/>
            <person name="Bento P."/>
            <person name="Noel B."/>
            <person name="Labadie K."/>
            <person name="Alberti A."/>
            <person name="Charles M."/>
            <person name="Arnaud D."/>
            <person name="Guo H."/>
            <person name="Daviaud C."/>
            <person name="Alamery S."/>
            <person name="Jabbari K."/>
            <person name="Zhao M."/>
            <person name="Edger P.P."/>
            <person name="Chelaifa H."/>
            <person name="Tack D."/>
            <person name="Lassalle G."/>
            <person name="Mestiri I."/>
            <person name="Schnel N."/>
            <person name="Le Paslier M.C."/>
            <person name="Fan G."/>
            <person name="Renault V."/>
            <person name="Bayer P.E."/>
            <person name="Golicz A.A."/>
            <person name="Manoli S."/>
            <person name="Lee T.H."/>
            <person name="Thi V.H."/>
            <person name="Chalabi S."/>
            <person name="Hu Q."/>
            <person name="Fan C."/>
            <person name="Tollenaere R."/>
            <person name="Lu Y."/>
            <person name="Battail C."/>
            <person name="Shen J."/>
            <person name="Sidebottom C.H."/>
            <person name="Wang X."/>
            <person name="Canaguier A."/>
            <person name="Chauveau A."/>
            <person name="Berard A."/>
            <person name="Deniot G."/>
            <person name="Guan M."/>
            <person name="Liu Z."/>
            <person name="Sun F."/>
            <person name="Lim Y.P."/>
            <person name="Lyons E."/>
            <person name="Town C.D."/>
            <person name="Bancroft I."/>
            <person name="Wang X."/>
            <person name="Meng J."/>
            <person name="Ma J."/>
            <person name="Pires J.C."/>
            <person name="King G.J."/>
            <person name="Brunel D."/>
            <person name="Delourme R."/>
            <person name="Renard M."/>
            <person name="Aury J.M."/>
            <person name="Adams K.L."/>
            <person name="Batley J."/>
            <person name="Snowdon R.J."/>
            <person name="Tost J."/>
            <person name="Edwards D."/>
            <person name="Zhou Y."/>
            <person name="Hua W."/>
            <person name="Sharpe A.G."/>
            <person name="Paterson A.H."/>
            <person name="Guan C."/>
            <person name="Wincker P."/>
        </authorList>
    </citation>
    <scope>NUCLEOTIDE SEQUENCE [LARGE SCALE GENOMIC DNA]</scope>
    <source>
        <strain evidence="2">cv. Darmor-bzh</strain>
    </source>
</reference>
<sequence>MDGSRDMKVIKEEDYNCNTARGYTHAKIMIAAYFAASLKLKLEKKNSVRTSPHAHYHRRHIAVTAFWRYLEEAPEMTIKIDNHRPGESTRSTGWFDRFKLILVWLCPVLNRSKGVLTRVFALISDLESI</sequence>
<proteinExistence type="predicted"/>
<name>A0A078IEC5_BRANA</name>
<keyword evidence="2" id="KW-1185">Reference proteome</keyword>
<dbReference type="Gramene" id="CDY48377">
    <property type="protein sequence ID" value="CDY48377"/>
    <property type="gene ID" value="GSBRNA2T00089375001"/>
</dbReference>
<dbReference type="Proteomes" id="UP000028999">
    <property type="component" value="Unassembled WGS sequence"/>
</dbReference>
<dbReference type="AlphaFoldDB" id="A0A078IEC5"/>
<protein>
    <submittedName>
        <fullName evidence="1">BnaAnng09640D protein</fullName>
    </submittedName>
</protein>
<gene>
    <name evidence="1" type="primary">BnaAnng09640D</name>
    <name evidence="1" type="ORF">GSBRNA2T00089375001</name>
</gene>
<evidence type="ECO:0000313" key="2">
    <source>
        <dbReference type="Proteomes" id="UP000028999"/>
    </source>
</evidence>
<dbReference type="PaxDb" id="3708-A0A078IEC5"/>
<accession>A0A078IEC5</accession>
<evidence type="ECO:0000313" key="1">
    <source>
        <dbReference type="EMBL" id="CDY48377.1"/>
    </source>
</evidence>
<dbReference type="EMBL" id="LK032769">
    <property type="protein sequence ID" value="CDY48377.1"/>
    <property type="molecule type" value="Genomic_DNA"/>
</dbReference>